<evidence type="ECO:0000313" key="10">
    <source>
        <dbReference type="EMBL" id="AWU66409.1"/>
    </source>
</evidence>
<protein>
    <recommendedName>
        <fullName evidence="3 7">Beta-lactamase</fullName>
        <ecNumber evidence="3 7">3.5.2.6</ecNumber>
    </recommendedName>
</protein>
<dbReference type="InterPro" id="IPR001586">
    <property type="entry name" value="Beta-lactam_class-C_AS"/>
</dbReference>
<dbReference type="SUPFAM" id="SSF56601">
    <property type="entry name" value="beta-lactamase/transpeptidase-like"/>
    <property type="match status" value="1"/>
</dbReference>
<accession>A0A2Z4BWK4</accession>
<dbReference type="EMBL" id="MH450147">
    <property type="protein sequence ID" value="AWU66409.1"/>
    <property type="molecule type" value="Genomic_DNA"/>
</dbReference>
<keyword evidence="6 7" id="KW-0046">Antibiotic resistance</keyword>
<dbReference type="Pfam" id="PF00144">
    <property type="entry name" value="Beta-lactamase"/>
    <property type="match status" value="1"/>
</dbReference>
<evidence type="ECO:0000256" key="5">
    <source>
        <dbReference type="ARBA" id="ARBA00022801"/>
    </source>
</evidence>
<dbReference type="CARD" id="ARO:3006669">
    <property type="molecule name" value="PDC-299"/>
    <property type="mechanism identifier" value="ARO:0001004"/>
    <property type="mechanism name" value="antibiotic inactivation"/>
</dbReference>
<feature type="signal peptide" evidence="8">
    <location>
        <begin position="1"/>
        <end position="26"/>
    </location>
</feature>
<dbReference type="EC" id="3.5.2.6" evidence="3 7"/>
<dbReference type="InterPro" id="IPR058136">
    <property type="entry name" value="AmpC"/>
</dbReference>
<dbReference type="NCBIfam" id="NF033085">
    <property type="entry name" value="bla_class_C"/>
    <property type="match status" value="1"/>
</dbReference>
<dbReference type="AlphaFoldDB" id="A0A2Z4BWK4"/>
<dbReference type="RefSeq" id="WP_111672888.1">
    <property type="nucleotide sequence ID" value="NG_060544.1"/>
</dbReference>
<evidence type="ECO:0000256" key="3">
    <source>
        <dbReference type="ARBA" id="ARBA00012865"/>
    </source>
</evidence>
<dbReference type="GO" id="GO:0030288">
    <property type="term" value="C:outer membrane-bounded periplasmic space"/>
    <property type="evidence" value="ECO:0007669"/>
    <property type="project" value="InterPro"/>
</dbReference>
<keyword evidence="4 8" id="KW-0732">Signal</keyword>
<evidence type="ECO:0000256" key="6">
    <source>
        <dbReference type="ARBA" id="ARBA00023251"/>
    </source>
</evidence>
<feature type="chain" id="PRO_5016418298" description="Beta-lactamase" evidence="8">
    <location>
        <begin position="27"/>
        <end position="397"/>
    </location>
</feature>
<feature type="domain" description="Beta-lactamase-related" evidence="9">
    <location>
        <begin position="38"/>
        <end position="386"/>
    </location>
</feature>
<dbReference type="PROSITE" id="PS00336">
    <property type="entry name" value="BETA_LACTAMASE_C"/>
    <property type="match status" value="1"/>
</dbReference>
<dbReference type="GO" id="GO:0017001">
    <property type="term" value="P:antibiotic catabolic process"/>
    <property type="evidence" value="ECO:0007669"/>
    <property type="project" value="InterPro"/>
</dbReference>
<dbReference type="InterPro" id="IPR012338">
    <property type="entry name" value="Beta-lactam/transpept-like"/>
</dbReference>
<evidence type="ECO:0000256" key="8">
    <source>
        <dbReference type="SAM" id="SignalP"/>
    </source>
</evidence>
<name>A0A2Z4BWK4_PSEAI</name>
<dbReference type="FunFam" id="3.40.710.10:FF:000012">
    <property type="entry name" value="Beta-lactamase"/>
    <property type="match status" value="1"/>
</dbReference>
<comment type="similarity">
    <text evidence="2 7">Belongs to the class-C beta-lactamase family.</text>
</comment>
<dbReference type="GO" id="GO:0046677">
    <property type="term" value="P:response to antibiotic"/>
    <property type="evidence" value="ECO:0007669"/>
    <property type="project" value="UniProtKB-UniRule"/>
</dbReference>
<dbReference type="Gene3D" id="3.40.710.10">
    <property type="entry name" value="DD-peptidase/beta-lactamase superfamily"/>
    <property type="match status" value="1"/>
</dbReference>
<evidence type="ECO:0000256" key="7">
    <source>
        <dbReference type="RuleBase" id="RU361140"/>
    </source>
</evidence>
<comment type="catalytic activity">
    <reaction evidence="1 7">
        <text>a beta-lactam + H2O = a substituted beta-amino acid</text>
        <dbReference type="Rhea" id="RHEA:20401"/>
        <dbReference type="ChEBI" id="CHEBI:15377"/>
        <dbReference type="ChEBI" id="CHEBI:35627"/>
        <dbReference type="ChEBI" id="CHEBI:140347"/>
        <dbReference type="EC" id="3.5.2.6"/>
    </reaction>
</comment>
<dbReference type="PANTHER" id="PTHR46825:SF8">
    <property type="entry name" value="BETA-LACTAMASE-RELATED"/>
    <property type="match status" value="1"/>
</dbReference>
<dbReference type="InterPro" id="IPR058164">
    <property type="entry name" value="AmpC_pseudomonas"/>
</dbReference>
<evidence type="ECO:0000256" key="2">
    <source>
        <dbReference type="ARBA" id="ARBA00007840"/>
    </source>
</evidence>
<dbReference type="PANTHER" id="PTHR46825">
    <property type="entry name" value="D-ALANYL-D-ALANINE-CARBOXYPEPTIDASE/ENDOPEPTIDASE AMPH"/>
    <property type="match status" value="1"/>
</dbReference>
<gene>
    <name evidence="10" type="primary">blaPDC</name>
</gene>
<reference evidence="10" key="1">
    <citation type="submission" date="2018-05" db="EMBL/GenBank/DDBJ databases">
        <title>Novel variant class C beta-lactamase.</title>
        <authorList>
            <person name="Di Lorenzo V."/>
            <person name="Billet M."/>
            <person name="Le Bras C."/>
            <person name="Magnet S."/>
            <person name="Morrissey I."/>
            <person name="Hawser S."/>
            <person name="Young K."/>
            <person name="Motyl M."/>
        </authorList>
    </citation>
    <scope>NUCLEOTIDE SEQUENCE</scope>
    <source>
        <strain evidence="10">1763793</strain>
    </source>
</reference>
<dbReference type="GO" id="GO:0008800">
    <property type="term" value="F:beta-lactamase activity"/>
    <property type="evidence" value="ECO:0007669"/>
    <property type="project" value="UniProtKB-UniRule"/>
</dbReference>
<dbReference type="InterPro" id="IPR001466">
    <property type="entry name" value="Beta-lactam-related"/>
</dbReference>
<keyword evidence="5 7" id="KW-0378">Hydrolase</keyword>
<evidence type="ECO:0000256" key="4">
    <source>
        <dbReference type="ARBA" id="ARBA00022729"/>
    </source>
</evidence>
<dbReference type="NCBIfam" id="NF000422">
    <property type="entry name" value="blaPDC"/>
    <property type="match status" value="1"/>
</dbReference>
<dbReference type="InterPro" id="IPR050491">
    <property type="entry name" value="AmpC-like"/>
</dbReference>
<proteinExistence type="inferred from homology"/>
<sequence length="397" mass="43342">MRDTRFPCLCGIAASTLLFATTPAIAGEAPADRLKALVDAAVQPVMKANDIPGLAVAISLKGEPHYFSYGLASKEDGRRVTPETLFEIGSVSKTFTATLAGYALAQDKMRLDDRASQHWPALQGSRFDGISLLDLATYTAGGLPLQFPDSVQKDQAQIRDYYRQWQPTYAPGSQRLYSNPSIGLFGYLAARSLGQPFKRLMEQQVFPALGLEQTHLDVPEAALAQYAQGYGKDDRPLRAGPGPLDAEGYGVKTSAADLLRFVDANLHPERLDRPWAQALDATHRGYYKVGDMTQGLGWEAYDWPISLKRLQAGNSTPMALQPHRIARLPAPQALEGQRLLNKTGSTNGFGAYVAFVPGRDLGLVILANRNYPNAERVKIAYAILSGLEQQGKVPLKR</sequence>
<evidence type="ECO:0000259" key="9">
    <source>
        <dbReference type="Pfam" id="PF00144"/>
    </source>
</evidence>
<organism evidence="10">
    <name type="scientific">Pseudomonas aeruginosa</name>
    <dbReference type="NCBI Taxonomy" id="287"/>
    <lineage>
        <taxon>Bacteria</taxon>
        <taxon>Pseudomonadati</taxon>
        <taxon>Pseudomonadota</taxon>
        <taxon>Gammaproteobacteria</taxon>
        <taxon>Pseudomonadales</taxon>
        <taxon>Pseudomonadaceae</taxon>
        <taxon>Pseudomonas</taxon>
    </lineage>
</organism>
<evidence type="ECO:0000256" key="1">
    <source>
        <dbReference type="ARBA" id="ARBA00001526"/>
    </source>
</evidence>